<protein>
    <recommendedName>
        <fullName evidence="7">D-hydantoinase</fullName>
    </recommendedName>
</protein>
<dbReference type="InterPro" id="IPR011059">
    <property type="entry name" value="Metal-dep_hydrolase_composite"/>
</dbReference>
<evidence type="ECO:0000259" key="9">
    <source>
        <dbReference type="Pfam" id="PF01979"/>
    </source>
</evidence>
<evidence type="ECO:0000313" key="10">
    <source>
        <dbReference type="EMBL" id="SCB36598.1"/>
    </source>
</evidence>
<dbReference type="EMBL" id="FMAF01000009">
    <property type="protein sequence ID" value="SCB36598.1"/>
    <property type="molecule type" value="Genomic_DNA"/>
</dbReference>
<evidence type="ECO:0000256" key="6">
    <source>
        <dbReference type="ARBA" id="ARBA00055040"/>
    </source>
</evidence>
<dbReference type="Gene3D" id="3.20.20.140">
    <property type="entry name" value="Metal-dependent hydrolases"/>
    <property type="match status" value="1"/>
</dbReference>
<dbReference type="SUPFAM" id="SSF51556">
    <property type="entry name" value="Metallo-dependent hydrolases"/>
    <property type="match status" value="1"/>
</dbReference>
<evidence type="ECO:0000256" key="7">
    <source>
        <dbReference type="ARBA" id="ARBA00068457"/>
    </source>
</evidence>
<reference evidence="11" key="1">
    <citation type="submission" date="2016-08" db="EMBL/GenBank/DDBJ databases">
        <authorList>
            <person name="Varghese N."/>
            <person name="Submissions Spin"/>
        </authorList>
    </citation>
    <scope>NUCLEOTIDE SEQUENCE [LARGE SCALE GENOMIC DNA]</scope>
    <source>
        <strain evidence="11">P1-7</strain>
    </source>
</reference>
<evidence type="ECO:0000256" key="5">
    <source>
        <dbReference type="ARBA" id="ARBA00022801"/>
    </source>
</evidence>
<dbReference type="PANTHER" id="PTHR11647:SF1">
    <property type="entry name" value="COLLAPSIN RESPONSE MEDIATOR PROTEIN"/>
    <property type="match status" value="1"/>
</dbReference>
<comment type="cofactor">
    <cofactor evidence="1">
        <name>Zn(2+)</name>
        <dbReference type="ChEBI" id="CHEBI:29105"/>
    </cofactor>
</comment>
<evidence type="ECO:0000256" key="3">
    <source>
        <dbReference type="ARBA" id="ARBA00022553"/>
    </source>
</evidence>
<keyword evidence="5" id="KW-0378">Hydrolase</keyword>
<dbReference type="Proteomes" id="UP000199205">
    <property type="component" value="Unassembled WGS sequence"/>
</dbReference>
<evidence type="ECO:0000256" key="1">
    <source>
        <dbReference type="ARBA" id="ARBA00001947"/>
    </source>
</evidence>
<proteinExistence type="inferred from homology"/>
<keyword evidence="4" id="KW-0479">Metal-binding</keyword>
<dbReference type="PANTHER" id="PTHR11647">
    <property type="entry name" value="HYDRANTOINASE/DIHYDROPYRIMIDINASE FAMILY MEMBER"/>
    <property type="match status" value="1"/>
</dbReference>
<evidence type="ECO:0000256" key="4">
    <source>
        <dbReference type="ARBA" id="ARBA00022723"/>
    </source>
</evidence>
<dbReference type="RefSeq" id="WP_037198027.1">
    <property type="nucleotide sequence ID" value="NZ_FMAF01000009.1"/>
</dbReference>
<dbReference type="OrthoDB" id="9775759at2"/>
<dbReference type="SUPFAM" id="SSF51338">
    <property type="entry name" value="Composite domain of metallo-dependent hydrolases"/>
    <property type="match status" value="2"/>
</dbReference>
<comment type="function">
    <text evidence="6">Catalyzes the stereospecific hydrolysis of the cyclic amide bond of D-hydantoin derivatives.</text>
</comment>
<dbReference type="InterPro" id="IPR011778">
    <property type="entry name" value="Hydantoinase/dihydroPyrase"/>
</dbReference>
<dbReference type="InterPro" id="IPR050378">
    <property type="entry name" value="Metallo-dep_Hydrolases_sf"/>
</dbReference>
<dbReference type="FunFam" id="3.20.20.140:FF:000217">
    <property type="entry name" value="Dihydropyrimidinase-related protein 1"/>
    <property type="match status" value="1"/>
</dbReference>
<dbReference type="NCBIfam" id="TIGR02033">
    <property type="entry name" value="D-hydantoinase"/>
    <property type="match status" value="1"/>
</dbReference>
<keyword evidence="3" id="KW-0597">Phosphoprotein</keyword>
<dbReference type="GO" id="GO:0005737">
    <property type="term" value="C:cytoplasm"/>
    <property type="evidence" value="ECO:0007669"/>
    <property type="project" value="InterPro"/>
</dbReference>
<dbReference type="Pfam" id="PF01979">
    <property type="entry name" value="Amidohydro_1"/>
    <property type="match status" value="1"/>
</dbReference>
<evidence type="ECO:0000256" key="8">
    <source>
        <dbReference type="PIRSR" id="PIRSR611778-50"/>
    </source>
</evidence>
<dbReference type="InterPro" id="IPR006680">
    <property type="entry name" value="Amidohydro-rel"/>
</dbReference>
<gene>
    <name evidence="10" type="ORF">GA0061101_10992</name>
</gene>
<sequence>MTKVTSFDLVIRGGQVVLPTETIQTDIGIRDGKIAAIGIGLAEGRQEISAEGRLVLPGGVDSHCHMDQQPWEGKATADDFNTGTLSALCGGTTTVVPFAMQMRGQSLRDIVADYHERARPKAHIDYGIHLIVGDPSPEVLRDEIPSLIAEGCTSMKIYLTYDGLKLDDYEVLNVLDVARSHGAMVMVHAENDACIRWLTEKFIAARKTQLRYHEKAHSAIGDREATYRAISLSELIETPILVSHVAAGGAVEEIRRAKARGLPIYAETCPQYLFLSAEDIDTHDLSGSKCVCTPPPRDKSNQPDIWRGILDGTLEVFSSDHSPWNYADKIAGGPGTPFNRIPNGIPGIETRLALLFSAGVNGGRMSLQKFVELTSAAPARLFGLYPRKGLIAVGSDADIAIWDPDRTVTIHNDMLHHATDHTPYAGQTVRGWPVMTISRGELVWNDGEVLSRPGRGQFIPRLRPFPPKQGLSSVLAS</sequence>
<evidence type="ECO:0000313" key="11">
    <source>
        <dbReference type="Proteomes" id="UP000199205"/>
    </source>
</evidence>
<feature type="domain" description="Amidohydrolase-related" evidence="9">
    <location>
        <begin position="54"/>
        <end position="443"/>
    </location>
</feature>
<organism evidence="10 11">
    <name type="scientific">Rhizobium lusitanum</name>
    <dbReference type="NCBI Taxonomy" id="293958"/>
    <lineage>
        <taxon>Bacteria</taxon>
        <taxon>Pseudomonadati</taxon>
        <taxon>Pseudomonadota</taxon>
        <taxon>Alphaproteobacteria</taxon>
        <taxon>Hyphomicrobiales</taxon>
        <taxon>Rhizobiaceae</taxon>
        <taxon>Rhizobium/Agrobacterium group</taxon>
        <taxon>Rhizobium</taxon>
    </lineage>
</organism>
<dbReference type="GO" id="GO:0046872">
    <property type="term" value="F:metal ion binding"/>
    <property type="evidence" value="ECO:0007669"/>
    <property type="project" value="UniProtKB-KW"/>
</dbReference>
<dbReference type="InterPro" id="IPR032466">
    <property type="entry name" value="Metal_Hydrolase"/>
</dbReference>
<name>A0A1C3W9V3_9HYPH</name>
<dbReference type="AlphaFoldDB" id="A0A1C3W9V3"/>
<dbReference type="Gene3D" id="2.30.40.10">
    <property type="entry name" value="Urease, subunit C, domain 1"/>
    <property type="match status" value="1"/>
</dbReference>
<dbReference type="CDD" id="cd01314">
    <property type="entry name" value="D-HYD"/>
    <property type="match status" value="1"/>
</dbReference>
<dbReference type="NCBIfam" id="NF009941">
    <property type="entry name" value="PRK13404.1"/>
    <property type="match status" value="1"/>
</dbReference>
<dbReference type="GO" id="GO:0016810">
    <property type="term" value="F:hydrolase activity, acting on carbon-nitrogen (but not peptide) bonds"/>
    <property type="evidence" value="ECO:0007669"/>
    <property type="project" value="InterPro"/>
</dbReference>
<accession>A0A1C3W9V3</accession>
<comment type="similarity">
    <text evidence="2">Belongs to the metallo-dependent hydrolases superfamily. Hydantoinase/dihydropyrimidinase family.</text>
</comment>
<feature type="modified residue" description="N6-carboxylysine" evidence="8">
    <location>
        <position position="156"/>
    </location>
</feature>
<evidence type="ECO:0000256" key="2">
    <source>
        <dbReference type="ARBA" id="ARBA00008829"/>
    </source>
</evidence>
<comment type="PTM">
    <text evidence="8">Carbamylation allows a single lysine to coordinate two divalent metal cations.</text>
</comment>